<reference evidence="3 4" key="1">
    <citation type="submission" date="2016-11" db="EMBL/GenBank/DDBJ databases">
        <authorList>
            <person name="Jaros S."/>
            <person name="Januszkiewicz K."/>
            <person name="Wedrychowicz H."/>
        </authorList>
    </citation>
    <scope>NUCLEOTIDE SEQUENCE [LARGE SCALE GENOMIC DNA]</scope>
    <source>
        <strain evidence="3 4">DSM 21758</strain>
    </source>
</reference>
<sequence length="338" mass="37819">MKKKISLVLSIILAFTFFSFLNPTSVRAKNLNDTTENSAKFGTQLLQPENGWKRYDDTNSYFQYNGESWVAAEDGGGYEGSYHVAKTAGDKVLFKFYGTRFRIITNINKDRINDDTNQVKIDGTVASNFNEYSESSIYKALVFESLPLSLGYHTVEIEVNGLFVFDAIDIDEKGELKPYVDSITLDKSSISLVTGKSEPLIATVKPDNTTNKEIEWSSSDKGIAEYKDGKVVASKKIGTATITAKVKGTDLKVTCEINVTEDKSRSILAITMVNGITKEYDVSPDEISAFEKWFDSSNGKGQVRYGFNKKINPYKTVKEYVVFDKIASFEIRSYEADK</sequence>
<keyword evidence="4" id="KW-1185">Reference proteome</keyword>
<evidence type="ECO:0000256" key="1">
    <source>
        <dbReference type="SAM" id="SignalP"/>
    </source>
</evidence>
<protein>
    <submittedName>
        <fullName evidence="3">Uncharacterized conserved protein YjdB, contains Ig-like domain</fullName>
    </submittedName>
</protein>
<dbReference type="Gene3D" id="2.60.40.1080">
    <property type="match status" value="1"/>
</dbReference>
<dbReference type="OrthoDB" id="1937631at2"/>
<evidence type="ECO:0000259" key="2">
    <source>
        <dbReference type="SMART" id="SM00635"/>
    </source>
</evidence>
<dbReference type="InterPro" id="IPR003343">
    <property type="entry name" value="Big_2"/>
</dbReference>
<dbReference type="InterPro" id="IPR008964">
    <property type="entry name" value="Invasin/intimin_cell_adhesion"/>
</dbReference>
<organism evidence="3 4">
    <name type="scientific">Clostridium cavendishii DSM 21758</name>
    <dbReference type="NCBI Taxonomy" id="1121302"/>
    <lineage>
        <taxon>Bacteria</taxon>
        <taxon>Bacillati</taxon>
        <taxon>Bacillota</taxon>
        <taxon>Clostridia</taxon>
        <taxon>Eubacteriales</taxon>
        <taxon>Clostridiaceae</taxon>
        <taxon>Clostridium</taxon>
    </lineage>
</organism>
<dbReference type="RefSeq" id="WP_072985025.1">
    <property type="nucleotide sequence ID" value="NZ_FQZB01000004.1"/>
</dbReference>
<feature type="chain" id="PRO_5012545140" evidence="1">
    <location>
        <begin position="29"/>
        <end position="338"/>
    </location>
</feature>
<gene>
    <name evidence="3" type="ORF">SAMN02745163_00538</name>
</gene>
<evidence type="ECO:0000313" key="3">
    <source>
        <dbReference type="EMBL" id="SHI63866.1"/>
    </source>
</evidence>
<evidence type="ECO:0000313" key="4">
    <source>
        <dbReference type="Proteomes" id="UP000184310"/>
    </source>
</evidence>
<dbReference type="STRING" id="1121302.SAMN02745163_00538"/>
<dbReference type="Gene3D" id="2.60.120.260">
    <property type="entry name" value="Galactose-binding domain-like"/>
    <property type="match status" value="1"/>
</dbReference>
<dbReference type="AlphaFoldDB" id="A0A1M6CSA0"/>
<dbReference type="SMART" id="SM00635">
    <property type="entry name" value="BID_2"/>
    <property type="match status" value="1"/>
</dbReference>
<feature type="domain" description="BIG2" evidence="2">
    <location>
        <begin position="179"/>
        <end position="256"/>
    </location>
</feature>
<keyword evidence="1" id="KW-0732">Signal</keyword>
<dbReference type="Proteomes" id="UP000184310">
    <property type="component" value="Unassembled WGS sequence"/>
</dbReference>
<dbReference type="EMBL" id="FQZB01000004">
    <property type="protein sequence ID" value="SHI63866.1"/>
    <property type="molecule type" value="Genomic_DNA"/>
</dbReference>
<dbReference type="Pfam" id="PF02368">
    <property type="entry name" value="Big_2"/>
    <property type="match status" value="1"/>
</dbReference>
<name>A0A1M6CSA0_9CLOT</name>
<dbReference type="SUPFAM" id="SSF49373">
    <property type="entry name" value="Invasin/intimin cell-adhesion fragments"/>
    <property type="match status" value="1"/>
</dbReference>
<feature type="signal peptide" evidence="1">
    <location>
        <begin position="1"/>
        <end position="28"/>
    </location>
</feature>
<accession>A0A1M6CSA0</accession>
<proteinExistence type="predicted"/>